<dbReference type="Proteomes" id="UP000477722">
    <property type="component" value="Unassembled WGS sequence"/>
</dbReference>
<gene>
    <name evidence="5" type="ORF">G5C65_16870</name>
</gene>
<evidence type="ECO:0000256" key="3">
    <source>
        <dbReference type="SAM" id="SignalP"/>
    </source>
</evidence>
<evidence type="ECO:0000256" key="1">
    <source>
        <dbReference type="SAM" id="MobiDB-lite"/>
    </source>
</evidence>
<dbReference type="Gene3D" id="3.40.50.410">
    <property type="entry name" value="von Willebrand factor, type A domain"/>
    <property type="match status" value="1"/>
</dbReference>
<feature type="chain" id="PRO_5026173702" evidence="3">
    <location>
        <begin position="32"/>
        <end position="658"/>
    </location>
</feature>
<evidence type="ECO:0000259" key="4">
    <source>
        <dbReference type="PROSITE" id="PS50234"/>
    </source>
</evidence>
<organism evidence="5 6">
    <name type="scientific">Streptomyces boncukensis</name>
    <dbReference type="NCBI Taxonomy" id="2711219"/>
    <lineage>
        <taxon>Bacteria</taxon>
        <taxon>Bacillati</taxon>
        <taxon>Actinomycetota</taxon>
        <taxon>Actinomycetes</taxon>
        <taxon>Kitasatosporales</taxon>
        <taxon>Streptomycetaceae</taxon>
        <taxon>Streptomyces</taxon>
    </lineage>
</organism>
<feature type="compositionally biased region" description="Gly residues" evidence="1">
    <location>
        <begin position="605"/>
        <end position="621"/>
    </location>
</feature>
<proteinExistence type="predicted"/>
<dbReference type="InterPro" id="IPR002035">
    <property type="entry name" value="VWF_A"/>
</dbReference>
<dbReference type="Pfam" id="PF00092">
    <property type="entry name" value="VWA"/>
    <property type="match status" value="1"/>
</dbReference>
<evidence type="ECO:0000313" key="5">
    <source>
        <dbReference type="EMBL" id="NGO69999.1"/>
    </source>
</evidence>
<dbReference type="PROSITE" id="PS50234">
    <property type="entry name" value="VWFA"/>
    <property type="match status" value="1"/>
</dbReference>
<keyword evidence="2" id="KW-0812">Transmembrane</keyword>
<dbReference type="PANTHER" id="PTHR10579">
    <property type="entry name" value="CALCIUM-ACTIVATED CHLORIDE CHANNEL REGULATOR"/>
    <property type="match status" value="1"/>
</dbReference>
<keyword evidence="2" id="KW-1133">Transmembrane helix</keyword>
<protein>
    <submittedName>
        <fullName evidence="5">VWA domain-containing protein</fullName>
    </submittedName>
</protein>
<dbReference type="SUPFAM" id="SSF53300">
    <property type="entry name" value="vWA-like"/>
    <property type="match status" value="1"/>
</dbReference>
<feature type="domain" description="VWFA" evidence="4">
    <location>
        <begin position="51"/>
        <end position="235"/>
    </location>
</feature>
<keyword evidence="6" id="KW-1185">Reference proteome</keyword>
<sequence length="658" mass="69477">MRRLHTRIAGPLAGGMALLLAARPLVGTAQARPSTASATVADKKSPASRGSLVMVLDSSGSMADDDGSGSTRIETARKAVGTVVDKLPDGYRTGLRVYGADRARGCTDTRLAQPVRPLDRGAIKKAVADVRPKGDTPIGHSLRKAAEDLPDAPRGSLDQRTILLISDGEDTCGEPPPCEAAAELAKKGINLRIDTIGFQVRGKARKQLQCVADSGNGHYYDAPDADALVRQLERAGQLSVDGYRFRGKRVEGGDSPATAAPLSEKSGQYVDSIGLGQTRWYSVEMDGTSTNVFSAAGIPQPGSDQSRSAGLRTKLYGPGRGVKGIACRTDHGYFRSDDGGMPVISSVPRIPRLGSGSGTCDRGAGRYLLSVERRTNKRTADRARWPLELRYDVEKRPERTDRLAPPADPPGAAEEAPLPRTDARRVQGGTGFNDAAKVGTGVWRDKILPGQTLWYRVPVGWGQRLRYDVEFGNEPTVDRPGVSYARIRALTYSPKRQEISSRPGFHALGTYRGTEKTLVAGAAQVSWSNRWVTRTNIRPVHAAGEHYIAVTLSSRAARIAENPDIGITLRVGVQGEARSGPERDAKADASPDASPDGSSPTPAGDAGGGDDSGDGGDGGWSGALVAAVAGGTGLALLAGLGAWYALARRGVRRGSGPR</sequence>
<feature type="region of interest" description="Disordered" evidence="1">
    <location>
        <begin position="575"/>
        <end position="622"/>
    </location>
</feature>
<feature type="compositionally biased region" description="Basic and acidic residues" evidence="1">
    <location>
        <begin position="579"/>
        <end position="589"/>
    </location>
</feature>
<feature type="transmembrane region" description="Helical" evidence="2">
    <location>
        <begin position="620"/>
        <end position="646"/>
    </location>
</feature>
<feature type="compositionally biased region" description="Low complexity" evidence="1">
    <location>
        <begin position="590"/>
        <end position="604"/>
    </location>
</feature>
<dbReference type="InterPro" id="IPR051266">
    <property type="entry name" value="CLCR"/>
</dbReference>
<dbReference type="PANTHER" id="PTHR10579:SF43">
    <property type="entry name" value="ZINC FINGER (C3HC4-TYPE RING FINGER) FAMILY PROTEIN"/>
    <property type="match status" value="1"/>
</dbReference>
<accession>A0A6G4WXI3</accession>
<dbReference type="EMBL" id="JAAKZZ010000159">
    <property type="protein sequence ID" value="NGO69999.1"/>
    <property type="molecule type" value="Genomic_DNA"/>
</dbReference>
<reference evidence="5 6" key="1">
    <citation type="submission" date="2020-02" db="EMBL/GenBank/DDBJ databases">
        <title>Whole-genome analyses of novel actinobacteria.</title>
        <authorList>
            <person name="Sahin N."/>
            <person name="Tatar D."/>
        </authorList>
    </citation>
    <scope>NUCLEOTIDE SEQUENCE [LARGE SCALE GENOMIC DNA]</scope>
    <source>
        <strain evidence="5 6">SB3404</strain>
    </source>
</reference>
<feature type="region of interest" description="Disordered" evidence="1">
    <location>
        <begin position="396"/>
        <end position="431"/>
    </location>
</feature>
<feature type="compositionally biased region" description="Low complexity" evidence="1">
    <location>
        <begin position="410"/>
        <end position="420"/>
    </location>
</feature>
<dbReference type="AlphaFoldDB" id="A0A6G4WXI3"/>
<feature type="signal peptide" evidence="3">
    <location>
        <begin position="1"/>
        <end position="31"/>
    </location>
</feature>
<name>A0A6G4WXI3_9ACTN</name>
<keyword evidence="2" id="KW-0472">Membrane</keyword>
<dbReference type="SMART" id="SM00327">
    <property type="entry name" value="VWA"/>
    <property type="match status" value="1"/>
</dbReference>
<evidence type="ECO:0000256" key="2">
    <source>
        <dbReference type="SAM" id="Phobius"/>
    </source>
</evidence>
<dbReference type="InterPro" id="IPR036465">
    <property type="entry name" value="vWFA_dom_sf"/>
</dbReference>
<evidence type="ECO:0000313" key="6">
    <source>
        <dbReference type="Proteomes" id="UP000477722"/>
    </source>
</evidence>
<comment type="caution">
    <text evidence="5">The sequence shown here is derived from an EMBL/GenBank/DDBJ whole genome shotgun (WGS) entry which is preliminary data.</text>
</comment>
<keyword evidence="3" id="KW-0732">Signal</keyword>